<evidence type="ECO:0000256" key="3">
    <source>
        <dbReference type="ARBA" id="ARBA00022833"/>
    </source>
</evidence>
<dbReference type="eggNOG" id="KOG2084">
    <property type="taxonomic scope" value="Eukaryota"/>
</dbReference>
<dbReference type="GO" id="GO:0005634">
    <property type="term" value="C:nucleus"/>
    <property type="evidence" value="ECO:0007669"/>
    <property type="project" value="TreeGrafter"/>
</dbReference>
<evidence type="ECO:0000313" key="7">
    <source>
        <dbReference type="EnsemblProtists" id="PYU1_T008950"/>
    </source>
</evidence>
<dbReference type="EnsemblProtists" id="PYU1_T008950">
    <property type="protein sequence ID" value="PYU1_T008950"/>
    <property type="gene ID" value="PYU1_G008932"/>
</dbReference>
<feature type="domain" description="MYND-type" evidence="6">
    <location>
        <begin position="63"/>
        <end position="102"/>
    </location>
</feature>
<dbReference type="Pfam" id="PF13374">
    <property type="entry name" value="TPR_10"/>
    <property type="match status" value="1"/>
</dbReference>
<keyword evidence="2 4" id="KW-0863">Zinc-finger</keyword>
<dbReference type="Proteomes" id="UP000019132">
    <property type="component" value="Unassembled WGS sequence"/>
</dbReference>
<evidence type="ECO:0000256" key="1">
    <source>
        <dbReference type="ARBA" id="ARBA00022723"/>
    </source>
</evidence>
<dbReference type="PANTHER" id="PTHR12197:SF251">
    <property type="entry name" value="EG:BACR7C10.4 PROTEIN"/>
    <property type="match status" value="1"/>
</dbReference>
<evidence type="ECO:0000256" key="2">
    <source>
        <dbReference type="ARBA" id="ARBA00022771"/>
    </source>
</evidence>
<dbReference type="SUPFAM" id="SSF82199">
    <property type="entry name" value="SET domain"/>
    <property type="match status" value="1"/>
</dbReference>
<evidence type="ECO:0000259" key="5">
    <source>
        <dbReference type="PROSITE" id="PS50280"/>
    </source>
</evidence>
<dbReference type="VEuPathDB" id="FungiDB:PYU1_G008932"/>
<dbReference type="AlphaFoldDB" id="K3WVF2"/>
<dbReference type="PANTHER" id="PTHR12197">
    <property type="entry name" value="HISTONE-LYSINE N-METHYLTRANSFERASE SMYD"/>
    <property type="match status" value="1"/>
</dbReference>
<evidence type="ECO:0000259" key="6">
    <source>
        <dbReference type="PROSITE" id="PS50865"/>
    </source>
</evidence>
<accession>K3WVF2</accession>
<evidence type="ECO:0000256" key="4">
    <source>
        <dbReference type="PROSITE-ProRule" id="PRU00134"/>
    </source>
</evidence>
<evidence type="ECO:0000313" key="8">
    <source>
        <dbReference type="Proteomes" id="UP000019132"/>
    </source>
</evidence>
<dbReference type="PROSITE" id="PS50865">
    <property type="entry name" value="ZF_MYND_2"/>
    <property type="match status" value="1"/>
</dbReference>
<dbReference type="InterPro" id="IPR046341">
    <property type="entry name" value="SET_dom_sf"/>
</dbReference>
<dbReference type="InParanoid" id="K3WVF2"/>
<dbReference type="Gene3D" id="6.10.140.2220">
    <property type="match status" value="1"/>
</dbReference>
<dbReference type="OMA" id="LHMKLGK"/>
<feature type="domain" description="SET" evidence="5">
    <location>
        <begin position="13"/>
        <end position="253"/>
    </location>
</feature>
<dbReference type="InterPro" id="IPR011990">
    <property type="entry name" value="TPR-like_helical_dom_sf"/>
</dbReference>
<dbReference type="Gene3D" id="1.25.40.10">
    <property type="entry name" value="Tetratricopeptide repeat domain"/>
    <property type="match status" value="1"/>
</dbReference>
<dbReference type="InterPro" id="IPR001214">
    <property type="entry name" value="SET_dom"/>
</dbReference>
<dbReference type="EMBL" id="GL376599">
    <property type="status" value="NOT_ANNOTATED_CDS"/>
    <property type="molecule type" value="Genomic_DNA"/>
</dbReference>
<protein>
    <recommendedName>
        <fullName evidence="9">MYND-type domain-containing protein</fullName>
    </recommendedName>
</protein>
<dbReference type="InterPro" id="IPR050869">
    <property type="entry name" value="H3K4_H4K5_MeTrfase"/>
</dbReference>
<dbReference type="Gene3D" id="2.170.270.10">
    <property type="entry name" value="SET domain"/>
    <property type="match status" value="1"/>
</dbReference>
<dbReference type="PROSITE" id="PS01360">
    <property type="entry name" value="ZF_MYND_1"/>
    <property type="match status" value="1"/>
</dbReference>
<dbReference type="STRING" id="431595.K3WVF2"/>
<dbReference type="SUPFAM" id="SSF144232">
    <property type="entry name" value="HIT/MYND zinc finger-like"/>
    <property type="match status" value="1"/>
</dbReference>
<proteinExistence type="predicted"/>
<keyword evidence="8" id="KW-1185">Reference proteome</keyword>
<reference evidence="8" key="1">
    <citation type="journal article" date="2010" name="Genome Biol.">
        <title>Genome sequence of the necrotrophic plant pathogen Pythium ultimum reveals original pathogenicity mechanisms and effector repertoire.</title>
        <authorList>
            <person name="Levesque C.A."/>
            <person name="Brouwer H."/>
            <person name="Cano L."/>
            <person name="Hamilton J.P."/>
            <person name="Holt C."/>
            <person name="Huitema E."/>
            <person name="Raffaele S."/>
            <person name="Robideau G.P."/>
            <person name="Thines M."/>
            <person name="Win J."/>
            <person name="Zerillo M.M."/>
            <person name="Beakes G.W."/>
            <person name="Boore J.L."/>
            <person name="Busam D."/>
            <person name="Dumas B."/>
            <person name="Ferriera S."/>
            <person name="Fuerstenberg S.I."/>
            <person name="Gachon C.M."/>
            <person name="Gaulin E."/>
            <person name="Govers F."/>
            <person name="Grenville-Briggs L."/>
            <person name="Horner N."/>
            <person name="Hostetler J."/>
            <person name="Jiang R.H."/>
            <person name="Johnson J."/>
            <person name="Krajaejun T."/>
            <person name="Lin H."/>
            <person name="Meijer H.J."/>
            <person name="Moore B."/>
            <person name="Morris P."/>
            <person name="Phuntmart V."/>
            <person name="Puiu D."/>
            <person name="Shetty J."/>
            <person name="Stajich J.E."/>
            <person name="Tripathy S."/>
            <person name="Wawra S."/>
            <person name="van West P."/>
            <person name="Whitty B.R."/>
            <person name="Coutinho P.M."/>
            <person name="Henrissat B."/>
            <person name="Martin F."/>
            <person name="Thomas P.D."/>
            <person name="Tyler B.M."/>
            <person name="De Vries R.P."/>
            <person name="Kamoun S."/>
            <person name="Yandell M."/>
            <person name="Tisserat N."/>
            <person name="Buell C.R."/>
        </authorList>
    </citation>
    <scope>NUCLEOTIDE SEQUENCE</scope>
    <source>
        <strain evidence="8">DAOM:BR144</strain>
    </source>
</reference>
<organism evidence="7 8">
    <name type="scientific">Globisporangium ultimum (strain ATCC 200006 / CBS 805.95 / DAOM BR144)</name>
    <name type="common">Pythium ultimum</name>
    <dbReference type="NCBI Taxonomy" id="431595"/>
    <lineage>
        <taxon>Eukaryota</taxon>
        <taxon>Sar</taxon>
        <taxon>Stramenopiles</taxon>
        <taxon>Oomycota</taxon>
        <taxon>Peronosporomycetes</taxon>
        <taxon>Pythiales</taxon>
        <taxon>Pythiaceae</taxon>
        <taxon>Globisporangium</taxon>
    </lineage>
</organism>
<dbReference type="GO" id="GO:0008270">
    <property type="term" value="F:zinc ion binding"/>
    <property type="evidence" value="ECO:0007669"/>
    <property type="project" value="UniProtKB-KW"/>
</dbReference>
<sequence>MATVVVVQPADATSTSGDYSGDRGRCVVLDPETHPEGVEPGDLVLQTPPFAKLLHPDLWSSQCHHCFAPAAKLSRCGRCRTAYYCSRACQQKDWKPDHHVECRQLEQIVSLRLQSTQVSDMLLLGRVMRRLNAGQSAGSAEQGVLPTDLVWNEADFCQETLLLATLAQKLKLIDESYSSRELQMMLSRFANNNFSICDDLLLEIGAGCFPLGAMVNNSCDPNCAITFTATAHTMEFRAMRRVVPEEEITQSYVDIALPRHERQRRLESKYHFRCKCPRCIAPMEDPQSLDANLDADINGIPESQWNEYRMKEFETAAALLTNPMVAGKNNDEKRATLLRALEIQQRILHPEHISILQTCSTLFSAEMEDGRMDEAILYGERMLEFYRRVYPANHPLTGLHLFTLGDLHLQQQETQGNPRRAKEYLEEAKRILQITHGRAHHFVELLSQRIQAC</sequence>
<reference evidence="8" key="2">
    <citation type="submission" date="2010-04" db="EMBL/GenBank/DDBJ databases">
        <authorList>
            <person name="Buell R."/>
            <person name="Hamilton J."/>
            <person name="Hostetler J."/>
        </authorList>
    </citation>
    <scope>NUCLEOTIDE SEQUENCE [LARGE SCALE GENOMIC DNA]</scope>
    <source>
        <strain evidence="8">DAOM:BR144</strain>
    </source>
</reference>
<reference evidence="7" key="3">
    <citation type="submission" date="2015-02" db="UniProtKB">
        <authorList>
            <consortium name="EnsemblProtists"/>
        </authorList>
    </citation>
    <scope>IDENTIFICATION</scope>
    <source>
        <strain evidence="7">DAOM BR144</strain>
    </source>
</reference>
<dbReference type="SUPFAM" id="SSF48452">
    <property type="entry name" value="TPR-like"/>
    <property type="match status" value="1"/>
</dbReference>
<dbReference type="Pfam" id="PF00856">
    <property type="entry name" value="SET"/>
    <property type="match status" value="1"/>
</dbReference>
<dbReference type="HOGENOM" id="CLU_018406_2_0_1"/>
<keyword evidence="1" id="KW-0479">Metal-binding</keyword>
<keyword evidence="3" id="KW-0862">Zinc</keyword>
<name>K3WVF2_GLOUD</name>
<dbReference type="Pfam" id="PF01753">
    <property type="entry name" value="zf-MYND"/>
    <property type="match status" value="1"/>
</dbReference>
<dbReference type="InterPro" id="IPR002893">
    <property type="entry name" value="Znf_MYND"/>
</dbReference>
<evidence type="ECO:0008006" key="9">
    <source>
        <dbReference type="Google" id="ProtNLM"/>
    </source>
</evidence>
<dbReference type="Gene3D" id="1.10.220.160">
    <property type="match status" value="1"/>
</dbReference>
<dbReference type="PROSITE" id="PS50280">
    <property type="entry name" value="SET"/>
    <property type="match status" value="1"/>
</dbReference>